<dbReference type="Gene3D" id="3.10.10.10">
    <property type="entry name" value="HIV Type 1 Reverse Transcriptase, subunit A, domain 1"/>
    <property type="match status" value="1"/>
</dbReference>
<dbReference type="InterPro" id="IPR051320">
    <property type="entry name" value="Viral_Replic_Matur_Polypro"/>
</dbReference>
<dbReference type="Gene3D" id="3.30.70.270">
    <property type="match status" value="2"/>
</dbReference>
<evidence type="ECO:0000313" key="5">
    <source>
        <dbReference type="Proteomes" id="UP000887159"/>
    </source>
</evidence>
<evidence type="ECO:0000259" key="2">
    <source>
        <dbReference type="Pfam" id="PF00078"/>
    </source>
</evidence>
<dbReference type="PANTHER" id="PTHR33064:SF37">
    <property type="entry name" value="RIBONUCLEASE H"/>
    <property type="match status" value="1"/>
</dbReference>
<dbReference type="EC" id="2.7.7.49" evidence="1"/>
<dbReference type="CDD" id="cd01647">
    <property type="entry name" value="RT_LTR"/>
    <property type="match status" value="1"/>
</dbReference>
<dbReference type="EMBL" id="BMAU01021363">
    <property type="protein sequence ID" value="GFY23448.1"/>
    <property type="molecule type" value="Genomic_DNA"/>
</dbReference>
<evidence type="ECO:0000259" key="3">
    <source>
        <dbReference type="Pfam" id="PF17919"/>
    </source>
</evidence>
<dbReference type="SUPFAM" id="SSF56672">
    <property type="entry name" value="DNA/RNA polymerases"/>
    <property type="match status" value="1"/>
</dbReference>
<sequence>MDEESKPLTAFTTHNAVYQWKTMSFGLAGASGTFQREMKQYAQAYMDDVLIFSKTFEEHLVHLDLVLAELEKLGFSVRLIRPTTKKEVRSVLGPMGFYGAYTPNYAEISTPLTELTKKNKPNDVSWGQAEQNFFVKLNELLCEVTSLATPDANLPFQVHCDASDYGVGCCLTQQDTEEFTGQ</sequence>
<evidence type="ECO:0000313" key="4">
    <source>
        <dbReference type="EMBL" id="GFY23448.1"/>
    </source>
</evidence>
<evidence type="ECO:0000256" key="1">
    <source>
        <dbReference type="ARBA" id="ARBA00012493"/>
    </source>
</evidence>
<dbReference type="InterPro" id="IPR041577">
    <property type="entry name" value="RT_RNaseH_2"/>
</dbReference>
<protein>
    <recommendedName>
        <fullName evidence="1">RNA-directed DNA polymerase</fullName>
        <ecNumber evidence="1">2.7.7.49</ecNumber>
    </recommendedName>
</protein>
<keyword evidence="5" id="KW-1185">Reference proteome</keyword>
<feature type="domain" description="Reverse transcriptase" evidence="2">
    <location>
        <begin position="1"/>
        <end position="78"/>
    </location>
</feature>
<dbReference type="FunFam" id="3.30.70.270:FF:000020">
    <property type="entry name" value="Transposon Tf2-6 polyprotein-like Protein"/>
    <property type="match status" value="1"/>
</dbReference>
<dbReference type="InterPro" id="IPR000477">
    <property type="entry name" value="RT_dom"/>
</dbReference>
<dbReference type="GO" id="GO:0003964">
    <property type="term" value="F:RNA-directed DNA polymerase activity"/>
    <property type="evidence" value="ECO:0007669"/>
    <property type="project" value="UniProtKB-EC"/>
</dbReference>
<comment type="caution">
    <text evidence="4">The sequence shown here is derived from an EMBL/GenBank/DDBJ whole genome shotgun (WGS) entry which is preliminary data.</text>
</comment>
<dbReference type="InterPro" id="IPR043502">
    <property type="entry name" value="DNA/RNA_pol_sf"/>
</dbReference>
<name>A0A8X7B8U7_TRICX</name>
<dbReference type="PANTHER" id="PTHR33064">
    <property type="entry name" value="POL PROTEIN"/>
    <property type="match status" value="1"/>
</dbReference>
<feature type="domain" description="Reverse transcriptase/retrotransposon-derived protein RNase H-like" evidence="3">
    <location>
        <begin position="126"/>
        <end position="177"/>
    </location>
</feature>
<reference evidence="4" key="1">
    <citation type="submission" date="2020-08" db="EMBL/GenBank/DDBJ databases">
        <title>Multicomponent nature underlies the extraordinary mechanical properties of spider dragline silk.</title>
        <authorList>
            <person name="Kono N."/>
            <person name="Nakamura H."/>
            <person name="Mori M."/>
            <person name="Yoshida Y."/>
            <person name="Ohtoshi R."/>
            <person name="Malay A.D."/>
            <person name="Moran D.A.P."/>
            <person name="Tomita M."/>
            <person name="Numata K."/>
            <person name="Arakawa K."/>
        </authorList>
    </citation>
    <scope>NUCLEOTIDE SEQUENCE</scope>
</reference>
<dbReference type="Pfam" id="PF17919">
    <property type="entry name" value="RT_RNaseH_2"/>
    <property type="match status" value="1"/>
</dbReference>
<dbReference type="InterPro" id="IPR043128">
    <property type="entry name" value="Rev_trsase/Diguanyl_cyclase"/>
</dbReference>
<accession>A0A8X7B8U7</accession>
<dbReference type="AlphaFoldDB" id="A0A8X7B8U7"/>
<gene>
    <name evidence="4" type="primary">pol</name>
    <name evidence="4" type="ORF">TNCV_3941412</name>
</gene>
<proteinExistence type="predicted"/>
<organism evidence="4 5">
    <name type="scientific">Trichonephila clavipes</name>
    <name type="common">Golden silk orbweaver</name>
    <name type="synonym">Nephila clavipes</name>
    <dbReference type="NCBI Taxonomy" id="2585209"/>
    <lineage>
        <taxon>Eukaryota</taxon>
        <taxon>Metazoa</taxon>
        <taxon>Ecdysozoa</taxon>
        <taxon>Arthropoda</taxon>
        <taxon>Chelicerata</taxon>
        <taxon>Arachnida</taxon>
        <taxon>Araneae</taxon>
        <taxon>Araneomorphae</taxon>
        <taxon>Entelegynae</taxon>
        <taxon>Araneoidea</taxon>
        <taxon>Nephilidae</taxon>
        <taxon>Trichonephila</taxon>
    </lineage>
</organism>
<dbReference type="Pfam" id="PF00078">
    <property type="entry name" value="RVT_1"/>
    <property type="match status" value="1"/>
</dbReference>
<dbReference type="Proteomes" id="UP000887159">
    <property type="component" value="Unassembled WGS sequence"/>
</dbReference>